<accession>A0A919L176</accession>
<gene>
    <name evidence="2" type="ORF">GCM10017772_47910</name>
</gene>
<dbReference type="InterPro" id="IPR046151">
    <property type="entry name" value="DUF6153"/>
</dbReference>
<proteinExistence type="predicted"/>
<comment type="caution">
    <text evidence="2">The sequence shown here is derived from an EMBL/GenBank/DDBJ whole genome shotgun (WGS) entry which is preliminary data.</text>
</comment>
<keyword evidence="3" id="KW-1185">Reference proteome</keyword>
<dbReference type="AlphaFoldDB" id="A0A919L176"/>
<name>A0A919L176_9MICO</name>
<dbReference type="Pfam" id="PF19650">
    <property type="entry name" value="DUF6153"/>
    <property type="match status" value="1"/>
</dbReference>
<feature type="transmembrane region" description="Helical" evidence="1">
    <location>
        <begin position="100"/>
        <end position="125"/>
    </location>
</feature>
<sequence length="151" mass="15091">MDGVMHVISILRSLLAAPRRGVASALMIAVVIAGVVSMHSMSGSPTAHVTPAGIAAAHDVAAPAQPGVPASHAGAGVEGSDCSSGCGSHDAHDMTTAMCLMVLVVLLTLAAPPASFLNTVLLPFARRVLVAAPRSRPAAPPSLHALGILRT</sequence>
<evidence type="ECO:0000313" key="3">
    <source>
        <dbReference type="Proteomes" id="UP000627369"/>
    </source>
</evidence>
<evidence type="ECO:0000256" key="1">
    <source>
        <dbReference type="SAM" id="Phobius"/>
    </source>
</evidence>
<protein>
    <submittedName>
        <fullName evidence="2">Uncharacterized protein</fullName>
    </submittedName>
</protein>
<dbReference type="Proteomes" id="UP000627369">
    <property type="component" value="Unassembled WGS sequence"/>
</dbReference>
<reference evidence="2" key="2">
    <citation type="submission" date="2020-09" db="EMBL/GenBank/DDBJ databases">
        <authorList>
            <person name="Sun Q."/>
            <person name="Zhou Y."/>
        </authorList>
    </citation>
    <scope>NUCLEOTIDE SEQUENCE</scope>
    <source>
        <strain evidence="2">CGMCC 4.7398</strain>
    </source>
</reference>
<evidence type="ECO:0000313" key="2">
    <source>
        <dbReference type="EMBL" id="GHH80247.1"/>
    </source>
</evidence>
<feature type="transmembrane region" description="Helical" evidence="1">
    <location>
        <begin position="21"/>
        <end position="41"/>
    </location>
</feature>
<organism evidence="2 3">
    <name type="scientific">Promicromonospora soli</name>
    <dbReference type="NCBI Taxonomy" id="2035533"/>
    <lineage>
        <taxon>Bacteria</taxon>
        <taxon>Bacillati</taxon>
        <taxon>Actinomycetota</taxon>
        <taxon>Actinomycetes</taxon>
        <taxon>Micrococcales</taxon>
        <taxon>Promicromonosporaceae</taxon>
        <taxon>Promicromonospora</taxon>
    </lineage>
</organism>
<keyword evidence="1" id="KW-0472">Membrane</keyword>
<dbReference type="EMBL" id="BNAS01000012">
    <property type="protein sequence ID" value="GHH80247.1"/>
    <property type="molecule type" value="Genomic_DNA"/>
</dbReference>
<reference evidence="2" key="1">
    <citation type="journal article" date="2014" name="Int. J. Syst. Evol. Microbiol.">
        <title>Complete genome sequence of Corynebacterium casei LMG S-19264T (=DSM 44701T), isolated from a smear-ripened cheese.</title>
        <authorList>
            <consortium name="US DOE Joint Genome Institute (JGI-PGF)"/>
            <person name="Walter F."/>
            <person name="Albersmeier A."/>
            <person name="Kalinowski J."/>
            <person name="Ruckert C."/>
        </authorList>
    </citation>
    <scope>NUCLEOTIDE SEQUENCE</scope>
    <source>
        <strain evidence="2">CGMCC 4.7398</strain>
    </source>
</reference>
<keyword evidence="1" id="KW-0812">Transmembrane</keyword>
<keyword evidence="1" id="KW-1133">Transmembrane helix</keyword>